<proteinExistence type="predicted"/>
<sequence length="61" mass="6707">MKSNFYRVAVTMVSLFCFTTLVAQESDQDEDTTVLEEVTVVGSQIRGAKITGALPVSIFDF</sequence>
<evidence type="ECO:0008006" key="2">
    <source>
        <dbReference type="Google" id="ProtNLM"/>
    </source>
</evidence>
<gene>
    <name evidence="1" type="ORF">METZ01_LOCUS36287</name>
</gene>
<dbReference type="AlphaFoldDB" id="A0A381R1B2"/>
<evidence type="ECO:0000313" key="1">
    <source>
        <dbReference type="EMBL" id="SUZ83433.1"/>
    </source>
</evidence>
<reference evidence="1" key="1">
    <citation type="submission" date="2018-05" db="EMBL/GenBank/DDBJ databases">
        <authorList>
            <person name="Lanie J.A."/>
            <person name="Ng W.-L."/>
            <person name="Kazmierczak K.M."/>
            <person name="Andrzejewski T.M."/>
            <person name="Davidsen T.M."/>
            <person name="Wayne K.J."/>
            <person name="Tettelin H."/>
            <person name="Glass J.I."/>
            <person name="Rusch D."/>
            <person name="Podicherti R."/>
            <person name="Tsui H.-C.T."/>
            <person name="Winkler M.E."/>
        </authorList>
    </citation>
    <scope>NUCLEOTIDE SEQUENCE</scope>
</reference>
<organism evidence="1">
    <name type="scientific">marine metagenome</name>
    <dbReference type="NCBI Taxonomy" id="408172"/>
    <lineage>
        <taxon>unclassified sequences</taxon>
        <taxon>metagenomes</taxon>
        <taxon>ecological metagenomes</taxon>
    </lineage>
</organism>
<protein>
    <recommendedName>
        <fullName evidence="2">TonB-dependent receptor plug domain-containing protein</fullName>
    </recommendedName>
</protein>
<name>A0A381R1B2_9ZZZZ</name>
<accession>A0A381R1B2</accession>
<dbReference type="EMBL" id="UINC01001550">
    <property type="protein sequence ID" value="SUZ83433.1"/>
    <property type="molecule type" value="Genomic_DNA"/>
</dbReference>
<feature type="non-terminal residue" evidence="1">
    <location>
        <position position="61"/>
    </location>
</feature>